<dbReference type="GO" id="GO:0005886">
    <property type="term" value="C:plasma membrane"/>
    <property type="evidence" value="ECO:0007669"/>
    <property type="project" value="TreeGrafter"/>
</dbReference>
<protein>
    <recommendedName>
        <fullName evidence="6">Transient receptor ion channel domain-containing protein</fullName>
    </recommendedName>
</protein>
<dbReference type="PANTHER" id="PTHR10117">
    <property type="entry name" value="TRANSIENT RECEPTOR POTENTIAL CHANNEL"/>
    <property type="match status" value="1"/>
</dbReference>
<proteinExistence type="predicted"/>
<evidence type="ECO:0000313" key="7">
    <source>
        <dbReference type="EMBL" id="KAK2157984.1"/>
    </source>
</evidence>
<dbReference type="SUPFAM" id="SSF48403">
    <property type="entry name" value="Ankyrin repeat"/>
    <property type="match status" value="1"/>
</dbReference>
<dbReference type="InterPro" id="IPR013555">
    <property type="entry name" value="TRP_dom"/>
</dbReference>
<keyword evidence="1" id="KW-0813">Transport</keyword>
<dbReference type="PROSITE" id="PS50297">
    <property type="entry name" value="ANK_REP_REGION"/>
    <property type="match status" value="1"/>
</dbReference>
<reference evidence="7" key="1">
    <citation type="journal article" date="2023" name="Mol. Biol. Evol.">
        <title>Third-Generation Sequencing Reveals the Adaptive Role of the Epigenome in Three Deep-Sea Polychaetes.</title>
        <authorList>
            <person name="Perez M."/>
            <person name="Aroh O."/>
            <person name="Sun Y."/>
            <person name="Lan Y."/>
            <person name="Juniper S.K."/>
            <person name="Young C.R."/>
            <person name="Angers B."/>
            <person name="Qian P.Y."/>
        </authorList>
    </citation>
    <scope>NUCLEOTIDE SEQUENCE</scope>
    <source>
        <strain evidence="7">P08H-3</strain>
    </source>
</reference>
<organism evidence="7 8">
    <name type="scientific">Paralvinella palmiformis</name>
    <dbReference type="NCBI Taxonomy" id="53620"/>
    <lineage>
        <taxon>Eukaryota</taxon>
        <taxon>Metazoa</taxon>
        <taxon>Spiralia</taxon>
        <taxon>Lophotrochozoa</taxon>
        <taxon>Annelida</taxon>
        <taxon>Polychaeta</taxon>
        <taxon>Sedentaria</taxon>
        <taxon>Canalipalpata</taxon>
        <taxon>Terebellida</taxon>
        <taxon>Terebelliformia</taxon>
        <taxon>Alvinellidae</taxon>
        <taxon>Paralvinella</taxon>
    </lineage>
</organism>
<accession>A0AAD9JRB6</accession>
<dbReference type="Gene3D" id="1.25.40.20">
    <property type="entry name" value="Ankyrin repeat-containing domain"/>
    <property type="match status" value="1"/>
</dbReference>
<evidence type="ECO:0000256" key="2">
    <source>
        <dbReference type="ARBA" id="ARBA00022737"/>
    </source>
</evidence>
<keyword evidence="8" id="KW-1185">Reference proteome</keyword>
<dbReference type="GO" id="GO:0015279">
    <property type="term" value="F:store-operated calcium channel activity"/>
    <property type="evidence" value="ECO:0007669"/>
    <property type="project" value="TreeGrafter"/>
</dbReference>
<dbReference type="PANTHER" id="PTHR10117:SF54">
    <property type="entry name" value="TRANSIENT RECEPTOR POTENTIAL-GAMMA PROTEIN"/>
    <property type="match status" value="1"/>
</dbReference>
<dbReference type="Proteomes" id="UP001208570">
    <property type="component" value="Unassembled WGS sequence"/>
</dbReference>
<dbReference type="AlphaFoldDB" id="A0AAD9JRB6"/>
<dbReference type="PROSITE" id="PS50088">
    <property type="entry name" value="ANK_REPEAT"/>
    <property type="match status" value="1"/>
</dbReference>
<dbReference type="InterPro" id="IPR036770">
    <property type="entry name" value="Ankyrin_rpt-contain_sf"/>
</dbReference>
<name>A0AAD9JRB6_9ANNE</name>
<dbReference type="SMART" id="SM00248">
    <property type="entry name" value="ANK"/>
    <property type="match status" value="2"/>
</dbReference>
<evidence type="ECO:0000259" key="6">
    <source>
        <dbReference type="SMART" id="SM01420"/>
    </source>
</evidence>
<keyword evidence="3" id="KW-0406">Ion transport</keyword>
<keyword evidence="5" id="KW-0040">ANK repeat</keyword>
<dbReference type="InterPro" id="IPR002110">
    <property type="entry name" value="Ankyrin_rpt"/>
</dbReference>
<dbReference type="GO" id="GO:0051480">
    <property type="term" value="P:regulation of cytosolic calcium ion concentration"/>
    <property type="evidence" value="ECO:0007669"/>
    <property type="project" value="TreeGrafter"/>
</dbReference>
<dbReference type="EMBL" id="JAODUP010000179">
    <property type="protein sequence ID" value="KAK2157984.1"/>
    <property type="molecule type" value="Genomic_DNA"/>
</dbReference>
<dbReference type="SMART" id="SM01420">
    <property type="entry name" value="TRP_2"/>
    <property type="match status" value="1"/>
</dbReference>
<evidence type="ECO:0000256" key="5">
    <source>
        <dbReference type="PROSITE-ProRule" id="PRU00023"/>
    </source>
</evidence>
<dbReference type="Pfam" id="PF00023">
    <property type="entry name" value="Ank"/>
    <property type="match status" value="1"/>
</dbReference>
<feature type="domain" description="Transient receptor ion channel" evidence="6">
    <location>
        <begin position="177"/>
        <end position="239"/>
    </location>
</feature>
<dbReference type="Pfam" id="PF08344">
    <property type="entry name" value="TRP_2"/>
    <property type="match status" value="1"/>
</dbReference>
<dbReference type="GO" id="GO:0034703">
    <property type="term" value="C:cation channel complex"/>
    <property type="evidence" value="ECO:0007669"/>
    <property type="project" value="TreeGrafter"/>
</dbReference>
<evidence type="ECO:0000313" key="8">
    <source>
        <dbReference type="Proteomes" id="UP001208570"/>
    </source>
</evidence>
<evidence type="ECO:0000256" key="4">
    <source>
        <dbReference type="ARBA" id="ARBA00023303"/>
    </source>
</evidence>
<dbReference type="InterPro" id="IPR002153">
    <property type="entry name" value="TRPC_channel"/>
</dbReference>
<feature type="repeat" description="ANK" evidence="5">
    <location>
        <begin position="60"/>
        <end position="83"/>
    </location>
</feature>
<dbReference type="FunFam" id="1.25.40.20:FF:000909">
    <property type="entry name" value="Uncharacterized protein"/>
    <property type="match status" value="1"/>
</dbReference>
<sequence>MTLKSSNSYSTLLISLRKYPQLTDEERVYLNAAALGDGPIIRQSLEDCESRFNVNCVDYMGRNALHLAVDSENMECVELLLDKVNFECAEEALLHAITKGSTKLVKVIIEHPNYIAGEDRIRRSGLNRDPFFRTDEKSQFSPDITPLILAAHYNSHEIIQMFLARNHTIARPHPISCQCSDCVTKQNYDSLKRSRSRFNAYRAMASPAYMALCSPDPIMTTFQLRQEMKKLAQVEKEFKVMDGGKCEPFIAVRRICHQLIDSPLSAKDETTFRYAHAGIRTRVVVICGPARYR</sequence>
<gene>
    <name evidence="7" type="ORF">LSH36_179g00033</name>
</gene>
<dbReference type="GO" id="GO:0070679">
    <property type="term" value="F:inositol 1,4,5 trisphosphate binding"/>
    <property type="evidence" value="ECO:0007669"/>
    <property type="project" value="TreeGrafter"/>
</dbReference>
<keyword evidence="4" id="KW-0407">Ion channel</keyword>
<comment type="caution">
    <text evidence="7">The sequence shown here is derived from an EMBL/GenBank/DDBJ whole genome shotgun (WGS) entry which is preliminary data.</text>
</comment>
<dbReference type="Pfam" id="PF12796">
    <property type="entry name" value="Ank_2"/>
    <property type="match status" value="1"/>
</dbReference>
<evidence type="ECO:0000256" key="1">
    <source>
        <dbReference type="ARBA" id="ARBA00022448"/>
    </source>
</evidence>
<evidence type="ECO:0000256" key="3">
    <source>
        <dbReference type="ARBA" id="ARBA00023065"/>
    </source>
</evidence>
<keyword evidence="2" id="KW-0677">Repeat</keyword>